<keyword evidence="2" id="KW-1185">Reference proteome</keyword>
<dbReference type="EMBL" id="OU912926">
    <property type="protein sequence ID" value="CAG9932456.1"/>
    <property type="molecule type" value="Genomic_DNA"/>
</dbReference>
<name>A0ABN8AMN8_9PROT</name>
<gene>
    <name evidence="1" type="ORF">NTG6680_1203</name>
</gene>
<evidence type="ECO:0000313" key="2">
    <source>
        <dbReference type="Proteomes" id="UP000839052"/>
    </source>
</evidence>
<organism evidence="1 2">
    <name type="scientific">Candidatus Nitrotoga arctica</name>
    <dbReference type="NCBI Taxonomy" id="453162"/>
    <lineage>
        <taxon>Bacteria</taxon>
        <taxon>Pseudomonadati</taxon>
        <taxon>Pseudomonadota</taxon>
        <taxon>Betaproteobacteria</taxon>
        <taxon>Nitrosomonadales</taxon>
        <taxon>Gallionellaceae</taxon>
        <taxon>Candidatus Nitrotoga</taxon>
    </lineage>
</organism>
<dbReference type="Proteomes" id="UP000839052">
    <property type="component" value="Chromosome"/>
</dbReference>
<evidence type="ECO:0000313" key="1">
    <source>
        <dbReference type="EMBL" id="CAG9932456.1"/>
    </source>
</evidence>
<protein>
    <submittedName>
        <fullName evidence="1">Uncharacterized protein</fullName>
    </submittedName>
</protein>
<reference evidence="1 2" key="1">
    <citation type="submission" date="2021-10" db="EMBL/GenBank/DDBJ databases">
        <authorList>
            <person name="Koch H."/>
        </authorList>
    </citation>
    <scope>NUCLEOTIDE SEQUENCE [LARGE SCALE GENOMIC DNA]</scope>
    <source>
        <strain evidence="1">6680</strain>
    </source>
</reference>
<proteinExistence type="predicted"/>
<sequence length="58" mass="6614">MYSLLSKTENDNTSVNLKQFPCQYNLINKNNILSYVIKIEGLSYAPIYALQICDAPIE</sequence>
<accession>A0ABN8AMN8</accession>